<feature type="compositionally biased region" description="Basic and acidic residues" evidence="1">
    <location>
        <begin position="364"/>
        <end position="373"/>
    </location>
</feature>
<feature type="compositionally biased region" description="Polar residues" evidence="1">
    <location>
        <begin position="375"/>
        <end position="390"/>
    </location>
</feature>
<feature type="compositionally biased region" description="Basic and acidic residues" evidence="1">
    <location>
        <begin position="725"/>
        <end position="734"/>
    </location>
</feature>
<feature type="compositionally biased region" description="Polar residues" evidence="1">
    <location>
        <begin position="583"/>
        <end position="595"/>
    </location>
</feature>
<feature type="region of interest" description="Disordered" evidence="1">
    <location>
        <begin position="414"/>
        <end position="598"/>
    </location>
</feature>
<dbReference type="EMBL" id="MU005771">
    <property type="protein sequence ID" value="KAF2708995.1"/>
    <property type="molecule type" value="Genomic_DNA"/>
</dbReference>
<evidence type="ECO:0000313" key="3">
    <source>
        <dbReference type="Proteomes" id="UP000799428"/>
    </source>
</evidence>
<feature type="region of interest" description="Disordered" evidence="1">
    <location>
        <begin position="714"/>
        <end position="779"/>
    </location>
</feature>
<feature type="region of interest" description="Disordered" evidence="1">
    <location>
        <begin position="283"/>
        <end position="307"/>
    </location>
</feature>
<dbReference type="Proteomes" id="UP000799428">
    <property type="component" value="Unassembled WGS sequence"/>
</dbReference>
<evidence type="ECO:0000313" key="2">
    <source>
        <dbReference type="EMBL" id="KAF2708995.1"/>
    </source>
</evidence>
<protein>
    <submittedName>
        <fullName evidence="2">Uncharacterized protein</fullName>
    </submittedName>
</protein>
<feature type="compositionally biased region" description="Basic and acidic residues" evidence="1">
    <location>
        <begin position="423"/>
        <end position="443"/>
    </location>
</feature>
<feature type="compositionally biased region" description="Polar residues" evidence="1">
    <location>
        <begin position="678"/>
        <end position="698"/>
    </location>
</feature>
<accession>A0A6G1K8Y1</accession>
<feature type="region of interest" description="Disordered" evidence="1">
    <location>
        <begin position="649"/>
        <end position="701"/>
    </location>
</feature>
<evidence type="ECO:0000256" key="1">
    <source>
        <dbReference type="SAM" id="MobiDB-lite"/>
    </source>
</evidence>
<gene>
    <name evidence="2" type="ORF">K504DRAFT_468211</name>
</gene>
<dbReference type="OrthoDB" id="3799259at2759"/>
<dbReference type="AlphaFoldDB" id="A0A6G1K8Y1"/>
<keyword evidence="3" id="KW-1185">Reference proteome</keyword>
<feature type="compositionally biased region" description="Polar residues" evidence="1">
    <location>
        <begin position="323"/>
        <end position="339"/>
    </location>
</feature>
<reference evidence="2" key="1">
    <citation type="journal article" date="2020" name="Stud. Mycol.">
        <title>101 Dothideomycetes genomes: a test case for predicting lifestyles and emergence of pathogens.</title>
        <authorList>
            <person name="Haridas S."/>
            <person name="Albert R."/>
            <person name="Binder M."/>
            <person name="Bloem J."/>
            <person name="Labutti K."/>
            <person name="Salamov A."/>
            <person name="Andreopoulos B."/>
            <person name="Baker S."/>
            <person name="Barry K."/>
            <person name="Bills G."/>
            <person name="Bluhm B."/>
            <person name="Cannon C."/>
            <person name="Castanera R."/>
            <person name="Culley D."/>
            <person name="Daum C."/>
            <person name="Ezra D."/>
            <person name="Gonzalez J."/>
            <person name="Henrissat B."/>
            <person name="Kuo A."/>
            <person name="Liang C."/>
            <person name="Lipzen A."/>
            <person name="Lutzoni F."/>
            <person name="Magnuson J."/>
            <person name="Mondo S."/>
            <person name="Nolan M."/>
            <person name="Ohm R."/>
            <person name="Pangilinan J."/>
            <person name="Park H.-J."/>
            <person name="Ramirez L."/>
            <person name="Alfaro M."/>
            <person name="Sun H."/>
            <person name="Tritt A."/>
            <person name="Yoshinaga Y."/>
            <person name="Zwiers L.-H."/>
            <person name="Turgeon B."/>
            <person name="Goodwin S."/>
            <person name="Spatafora J."/>
            <person name="Crous P."/>
            <person name="Grigoriev I."/>
        </authorList>
    </citation>
    <scope>NUCLEOTIDE SEQUENCE</scope>
    <source>
        <strain evidence="2">CBS 279.74</strain>
    </source>
</reference>
<proteinExistence type="predicted"/>
<feature type="compositionally biased region" description="Polar residues" evidence="1">
    <location>
        <begin position="446"/>
        <end position="458"/>
    </location>
</feature>
<feature type="compositionally biased region" description="Polar residues" evidence="1">
    <location>
        <begin position="467"/>
        <end position="485"/>
    </location>
</feature>
<feature type="region of interest" description="Disordered" evidence="1">
    <location>
        <begin position="323"/>
        <end position="402"/>
    </location>
</feature>
<sequence>MERRPSSSSVHAIRQLLSPTKEKMSFELKRALDLLNLRSLDALESHFLSHPAFLAPWADFRDSFLLLQTSKTPRATVTNQIEGRDLMVFYTMYLDGRMRYDPKADEESSVYEADYDKYGMVDKSNWTVLEYEKMLYVWLLQSWRVGLTRNPGRFQYFVCKNQVIAWREVFVPIVNAVRDSYDVKSRRQYGRLAKFIEEAAPSRLAFPEINVGIGVEPGQAPFRLVSIPKKQLENGWKPPVSTAPKVKKYEMADRELRDVYPMYGALIERPKKMSRVREYIEEQKAKKNHEKARRMLEGSPTGSEYSIARGLSSASGLLRRASTTLKGKNQRDSPNSGSRTPIKDKVGEVHTPTKQGSGSALGFRYEDMQDKRRVSNASSGTMWPTMSQSGAVPRRQYGSVGSAARRYPDSLYSEISQQNPYDDSGKVPDVTPERTRPKGDHAVDPGNTNGRSNLSMPQPSRMPMVSDGTSKPNSIDTASLIQQPLSRPGQAGHARIPSDGSSSSAYITPKKYIRPGKGLPNLPNEREEEARYFRRRPSKAHSGSILESPEEDDEQMHPSMRQEVRAGKAPVTRIPSPIAARSGEQSAVQNGSSFSRRVAKTRVHTPVVTLDESSPRIRPQVTRIPTSLNDYLGWDRNVFHLEAAPEPRMRAAKSESAPGASNYIPEEAPPIPMMSPRRFQSTTGVGAASHSTRYQMETSAARDLNRTVSIEDFRGQLRDSSSGESLHDVSERQRSGSGSGGQTQLPVIPKRPLRTYNSHMFPRQRPDQEQEKVQIAASDPRYAADSAYEMEVLRIEEKNNNKEHW</sequence>
<name>A0A6G1K8Y1_9PLEO</name>
<organism evidence="2 3">
    <name type="scientific">Pleomassaria siparia CBS 279.74</name>
    <dbReference type="NCBI Taxonomy" id="1314801"/>
    <lineage>
        <taxon>Eukaryota</taxon>
        <taxon>Fungi</taxon>
        <taxon>Dikarya</taxon>
        <taxon>Ascomycota</taxon>
        <taxon>Pezizomycotina</taxon>
        <taxon>Dothideomycetes</taxon>
        <taxon>Pleosporomycetidae</taxon>
        <taxon>Pleosporales</taxon>
        <taxon>Pleomassariaceae</taxon>
        <taxon>Pleomassaria</taxon>
    </lineage>
</organism>